<feature type="transmembrane region" description="Helical" evidence="2">
    <location>
        <begin position="647"/>
        <end position="676"/>
    </location>
</feature>
<evidence type="ECO:0000313" key="4">
    <source>
        <dbReference type="Proteomes" id="UP000008495"/>
    </source>
</evidence>
<dbReference type="RefSeq" id="WP_006502489.1">
    <property type="nucleotide sequence ID" value="NZ_BAGZ01000006.1"/>
</dbReference>
<comment type="caution">
    <text evidence="3">The sequence shown here is derived from an EMBL/GenBank/DDBJ whole genome shotgun (WGS) entry which is preliminary data.</text>
</comment>
<dbReference type="AlphaFoldDB" id="K6W7D3"/>
<sequence length="686" mass="74414">MKKNLGHITYALATVFCFLLGFTVLSIADRNIPLAERPTHVALGGGTKYSHDATFSEIARFVGEHRVTVGRHKEDLSTPEKNRDLFLLRPSQTGRTTPTWSTYPDVNRKMKTTVHQLETHQFEGWAGKYLIYGSPEKAELFAEAMRSQGFTAHMAPPSTAFLFFTQESGSLWSAVGILAALATTLVASQFSRSKSFGIMKLHGHTIGITLARDVRSAFRAAAISSALCAVVSVPLLRAYNGAAQFLTYLQLSITLGAIALALLTLVQATALVVVWKMTDLLNQLKGRLEGVPVIGVTYALRAPTAIMLIVLTITAAISGEELQRFTEQRSLWTETAARSGRLLFTGDGSTVVDADSEKKMVEKVGPWLERKAAAGEIYLALVVQASRGDTLDPEDVLIVDPAYHERHPTSTGGRTGKPSPGGEKTVDVALRDGHPEKTAPTAEALEHILQPILKEPPELTFPTRLPPDSLQFTYGAHSSSHGILPTTRASAVLTLSPENLRADTLVSAATSGGLLVKDPEKARKDIEDDPELSQVIHSVQPAGAHSAQRYEEAHRTFVFTAIGLTASALALTATSFGLVTAYATLRRQRTWVRKIHGWSFTRTYRRVLTTEAALWVALLLGFSWTARNRYLAAHSSALSDGSSPTQALAWAAAVPLSCGAALVVGFLSLVLMLLLLDRRINTHRLS</sequence>
<dbReference type="Proteomes" id="UP000008495">
    <property type="component" value="Unassembled WGS sequence"/>
</dbReference>
<organism evidence="3 4">
    <name type="scientific">Austwickia chelonae NBRC 105200</name>
    <dbReference type="NCBI Taxonomy" id="1184607"/>
    <lineage>
        <taxon>Bacteria</taxon>
        <taxon>Bacillati</taxon>
        <taxon>Actinomycetota</taxon>
        <taxon>Actinomycetes</taxon>
        <taxon>Micrococcales</taxon>
        <taxon>Dermatophilaceae</taxon>
        <taxon>Austwickia</taxon>
    </lineage>
</organism>
<proteinExistence type="predicted"/>
<dbReference type="eggNOG" id="COG4652">
    <property type="taxonomic scope" value="Bacteria"/>
</dbReference>
<dbReference type="EMBL" id="BAGZ01000006">
    <property type="protein sequence ID" value="GAB77737.1"/>
    <property type="molecule type" value="Genomic_DNA"/>
</dbReference>
<feature type="transmembrane region" description="Helical" evidence="2">
    <location>
        <begin position="606"/>
        <end position="627"/>
    </location>
</feature>
<feature type="transmembrane region" description="Helical" evidence="2">
    <location>
        <begin position="217"/>
        <end position="236"/>
    </location>
</feature>
<feature type="transmembrane region" description="Helical" evidence="2">
    <location>
        <begin position="248"/>
        <end position="275"/>
    </location>
</feature>
<keyword evidence="4" id="KW-1185">Reference proteome</keyword>
<accession>K6W7D3</accession>
<evidence type="ECO:0000256" key="2">
    <source>
        <dbReference type="SAM" id="Phobius"/>
    </source>
</evidence>
<gene>
    <name evidence="3" type="ORF">AUCHE_06_00090</name>
</gene>
<feature type="transmembrane region" description="Helical" evidence="2">
    <location>
        <begin position="557"/>
        <end position="585"/>
    </location>
</feature>
<keyword evidence="2" id="KW-1133">Transmembrane helix</keyword>
<reference evidence="3 4" key="1">
    <citation type="submission" date="2012-08" db="EMBL/GenBank/DDBJ databases">
        <title>Whole genome shotgun sequence of Austwickia chelonae NBRC 105200.</title>
        <authorList>
            <person name="Yoshida I."/>
            <person name="Hosoyama A."/>
            <person name="Tsuchikane K."/>
            <person name="Katsumata H."/>
            <person name="Ando Y."/>
            <person name="Ohji S."/>
            <person name="Hamada M."/>
            <person name="Tamura T."/>
            <person name="Yamazoe A."/>
            <person name="Yamazaki S."/>
            <person name="Fujita N."/>
        </authorList>
    </citation>
    <scope>NUCLEOTIDE SEQUENCE [LARGE SCALE GENOMIC DNA]</scope>
    <source>
        <strain evidence="3 4">NBRC 105200</strain>
    </source>
</reference>
<dbReference type="OrthoDB" id="5118021at2"/>
<keyword evidence="2" id="KW-0472">Membrane</keyword>
<evidence type="ECO:0000313" key="3">
    <source>
        <dbReference type="EMBL" id="GAB77737.1"/>
    </source>
</evidence>
<keyword evidence="2" id="KW-0812">Transmembrane</keyword>
<feature type="transmembrane region" description="Helical" evidence="2">
    <location>
        <begin position="171"/>
        <end position="190"/>
    </location>
</feature>
<feature type="transmembrane region" description="Helical" evidence="2">
    <location>
        <begin position="296"/>
        <end position="317"/>
    </location>
</feature>
<name>K6W7D3_9MICO</name>
<protein>
    <submittedName>
        <fullName evidence="3">Uncharacterized protein</fullName>
    </submittedName>
</protein>
<feature type="region of interest" description="Disordered" evidence="1">
    <location>
        <begin position="405"/>
        <end position="424"/>
    </location>
</feature>
<evidence type="ECO:0000256" key="1">
    <source>
        <dbReference type="SAM" id="MobiDB-lite"/>
    </source>
</evidence>